<evidence type="ECO:0000256" key="1">
    <source>
        <dbReference type="SAM" id="SignalP"/>
    </source>
</evidence>
<dbReference type="EMBL" id="QJVJ01000007">
    <property type="protein sequence ID" value="PYI53355.1"/>
    <property type="molecule type" value="Genomic_DNA"/>
</dbReference>
<dbReference type="PANTHER" id="PTHR12631">
    <property type="entry name" value="ALPHA-L-IDURONIDASE"/>
    <property type="match status" value="1"/>
</dbReference>
<feature type="signal peptide" evidence="1">
    <location>
        <begin position="1"/>
        <end position="36"/>
    </location>
</feature>
<dbReference type="Gene3D" id="2.60.40.1190">
    <property type="match status" value="1"/>
</dbReference>
<evidence type="ECO:0000259" key="3">
    <source>
        <dbReference type="Pfam" id="PF10633"/>
    </source>
</evidence>
<dbReference type="GO" id="GO:0016052">
    <property type="term" value="P:carbohydrate catabolic process"/>
    <property type="evidence" value="ECO:0007669"/>
    <property type="project" value="InterPro"/>
</dbReference>
<dbReference type="Proteomes" id="UP000247476">
    <property type="component" value="Unassembled WGS sequence"/>
</dbReference>
<organism evidence="4 5">
    <name type="scientific">Paenibacillus flagellatus</name>
    <dbReference type="NCBI Taxonomy" id="2211139"/>
    <lineage>
        <taxon>Bacteria</taxon>
        <taxon>Bacillati</taxon>
        <taxon>Bacillota</taxon>
        <taxon>Bacilli</taxon>
        <taxon>Bacillales</taxon>
        <taxon>Paenibacillaceae</taxon>
        <taxon>Paenibacillus</taxon>
    </lineage>
</organism>
<sequence length="1772" mass="190189">MMTNEPRLRTRRRTAWIALALCAVLLAPLLPPPPQAAADTAATPYFAEHFESAGNSWDGIAWTKETDAAAGSTVGVLTASGAAYPTARAKPASWTDYAATSGSYDYSFRAKYADAASGAPKYARTLFRYNTSSSAANYYYFEFRQAGNAVYFGKYENGTDTRLGGPYAIDGKLAGFDFDVWHDYAIAVHGTRFRLHIDGVFIAESPADAAHTSGTIGFGAKNAALRVDDVVVTPHQDAAAPAIVHTPPAAAAANEPLTVTASIYDESTVTAFVYYGYDGAPATAVGVMTGDAATGYRFDIPGAASGTLQYRIVATDANGLTAASPATGLYTVPVQDAPLAIAHTPIVSVNYNTEASGTFSISDAQATVTAAVYYRIGGESAVYEAAVQRSGGDFAFVIPGTNRASSVSYRIEVRRPSGSVVRYPESGDVTYAVKPFVRYFTDFENDAVGAVPANWTTRGGQPKVQVYDDNGNRILRFANAKDGDNWQAKFVHSQYRNIDNFKVKFKARYVNRNPNPDSVYNLWRIRYRASDATYNTMEWSTHNTKYIMFKRTPLGGYASGSYFRSVPNEWHTYELVVGGVNHKLYMDGTKVVEFDDFAEDAPLQGFFQFDTINGLQLDIDDFEITPLDVPYTFFTQPTGGYAGIFAQGEPVGIDATLRGGSAAHAYTVKYAVAKADGDRSTVSSGERTIQAGAYSTVTETVYFQPNVGALGTYDVTVSLDVDGVPASDQTKKMRIAVVKRMASRTDPDPDFETKYGFNAHYDLTWNEDQLASIADMGVKRLRHEVDWWAIDKGNGVYDYSKLDPIVDKLEQYGMRMMPIIGITSNSIYDPVGTADTPAALEAMGRFVENIAARYKDRIRTWEMPNEPELVMKPYVPQEIVQLQKWFYTSLKKADLDAVLLAGDHTSGVVTHLPPELELGSYDYADAFSYHRYTYGVMPDGFLQNQTNGVKQLVNALGGWKDLYVTESGWPTAKSGFPNVSQEVQRDYAVRGFLIDMITDQLSGLNHFTWKDSGFDDNFFNTSYGITDGDGRPKLAYAALQTLMTTLDRPMYAGKIDTGDASVEAHLFLNGSEPIVAAWKKVNYGSTPVAEAPTSTVSLAVYGAASVTKIDVNGNETTLVPAGGSITVTVGGSPVYLKGFGPDALYASARTLLAEKRADAAAKLQQAGEAAAETVQLDGVHAALDQALTAGGDANARAQAVEQAIADTYALMGAIADRIGAGSLERAEGYVALEALYNYADRAAASLVMAKLEQGLSSVSLDYAASLGAEGTTDPNTARYVYEAKKGESSLLPVSTAAIMRANRYGRLAEQSADASRYAHGYAYNVMAKRFAAAVKRIVASENPIPAGIMASATPLYANMEAGSSASVAVSLSNRTSAAGTATLSLAVPDGWESAQTGPLTAQVPVPAGAVAAHTFAVHAPTGVEKGTYDATVLVTIGGVQTDRIKVRLVVYDAIGAKLQPVDATPAELETVVVRLTGTSPIAKTGQVVLKGPGGVVLAPAAPGGDTFAIAKGQTVDLPFLWNPVAPTPFHEYEVDMTVLDAATNEVIFHDGAIPLDFLVIGKTQTAPVIDGNLQEWSGAHPIHLRGEERNATGLYDPANLDAVAYFQWDDDNLYIAARVTDDVHKAAEPPSNVWRNDSLQISIDPLNDKGTAYKPDDVDFGVALNNLNERLAYVFVAAAPNATGNVSGSLPFAVFRDESSKTTSYEIRIAGSGIVKQLEAALAEGNRIGLNVVANDADLSEGRQNYVQWTRGTADTKNPGQYDSFRFVNGAP</sequence>
<feature type="chain" id="PRO_5016000763" evidence="1">
    <location>
        <begin position="37"/>
        <end position="1772"/>
    </location>
</feature>
<proteinExistence type="predicted"/>
<keyword evidence="5" id="KW-1185">Reference proteome</keyword>
<evidence type="ECO:0000259" key="2">
    <source>
        <dbReference type="Pfam" id="PF06452"/>
    </source>
</evidence>
<evidence type="ECO:0000313" key="5">
    <source>
        <dbReference type="Proteomes" id="UP000247476"/>
    </source>
</evidence>
<accession>A0A2V5K289</accession>
<feature type="domain" description="Alpha-galactosidase NEW3" evidence="3">
    <location>
        <begin position="1359"/>
        <end position="1435"/>
    </location>
</feature>
<dbReference type="InterPro" id="IPR018905">
    <property type="entry name" value="A-galactase_NEW3"/>
</dbReference>
<dbReference type="Pfam" id="PF10633">
    <property type="entry name" value="NPCBM_assoc"/>
    <property type="match status" value="1"/>
</dbReference>
<evidence type="ECO:0000313" key="4">
    <source>
        <dbReference type="EMBL" id="PYI53355.1"/>
    </source>
</evidence>
<name>A0A2V5K289_9BACL</name>
<dbReference type="GO" id="GO:0004553">
    <property type="term" value="F:hydrolase activity, hydrolyzing O-glycosyl compounds"/>
    <property type="evidence" value="ECO:0007669"/>
    <property type="project" value="InterPro"/>
</dbReference>
<feature type="domain" description="Carbohydrate-binding" evidence="2">
    <location>
        <begin position="1569"/>
        <end position="1762"/>
    </location>
</feature>
<dbReference type="Gene3D" id="2.60.120.560">
    <property type="entry name" value="Exo-inulinase, domain 1"/>
    <property type="match status" value="2"/>
</dbReference>
<dbReference type="InterPro" id="IPR017853">
    <property type="entry name" value="GH"/>
</dbReference>
<dbReference type="PANTHER" id="PTHR12631:SF10">
    <property type="entry name" value="BETA-XYLOSIDASE-LIKE PROTEIN-RELATED"/>
    <property type="match status" value="1"/>
</dbReference>
<gene>
    <name evidence="4" type="ORF">DLM86_16350</name>
</gene>
<dbReference type="Pfam" id="PF06452">
    <property type="entry name" value="CBM9_1"/>
    <property type="match status" value="1"/>
</dbReference>
<dbReference type="SUPFAM" id="SSF49344">
    <property type="entry name" value="CBD9-like"/>
    <property type="match status" value="1"/>
</dbReference>
<dbReference type="GO" id="GO:0030246">
    <property type="term" value="F:carbohydrate binding"/>
    <property type="evidence" value="ECO:0007669"/>
    <property type="project" value="InterPro"/>
</dbReference>
<dbReference type="SUPFAM" id="SSF51445">
    <property type="entry name" value="(Trans)glycosidases"/>
    <property type="match status" value="1"/>
</dbReference>
<dbReference type="InterPro" id="IPR051923">
    <property type="entry name" value="Glycosyl_Hydrolase_39"/>
</dbReference>
<comment type="caution">
    <text evidence="4">The sequence shown here is derived from an EMBL/GenBank/DDBJ whole genome shotgun (WGS) entry which is preliminary data.</text>
</comment>
<protein>
    <submittedName>
        <fullName evidence="4">Uncharacterized protein</fullName>
    </submittedName>
</protein>
<dbReference type="InterPro" id="IPR010502">
    <property type="entry name" value="Carb-bd_dom_fam9"/>
</dbReference>
<keyword evidence="1" id="KW-0732">Signal</keyword>
<reference evidence="4 5" key="1">
    <citation type="submission" date="2018-05" db="EMBL/GenBank/DDBJ databases">
        <title>Paenibacillus flagellatus sp. nov., isolated from selenium mineral soil.</title>
        <authorList>
            <person name="Dai X."/>
        </authorList>
    </citation>
    <scope>NUCLEOTIDE SEQUENCE [LARGE SCALE GENOMIC DNA]</scope>
    <source>
        <strain evidence="4 5">DXL2</strain>
    </source>
</reference>
<dbReference type="Gene3D" id="3.20.20.80">
    <property type="entry name" value="Glycosidases"/>
    <property type="match status" value="1"/>
</dbReference>